<feature type="domain" description="HTH gntR-type" evidence="5">
    <location>
        <begin position="28"/>
        <end position="95"/>
    </location>
</feature>
<evidence type="ECO:0000256" key="2">
    <source>
        <dbReference type="ARBA" id="ARBA00023125"/>
    </source>
</evidence>
<accession>A0ABS2RNZ3</accession>
<dbReference type="PANTHER" id="PTHR43537:SF44">
    <property type="entry name" value="GNTR FAMILY REGULATORY PROTEIN"/>
    <property type="match status" value="1"/>
</dbReference>
<feature type="region of interest" description="Disordered" evidence="4">
    <location>
        <begin position="1"/>
        <end position="30"/>
    </location>
</feature>
<proteinExistence type="predicted"/>
<evidence type="ECO:0000256" key="1">
    <source>
        <dbReference type="ARBA" id="ARBA00023015"/>
    </source>
</evidence>
<dbReference type="SMART" id="SM00895">
    <property type="entry name" value="FCD"/>
    <property type="match status" value="1"/>
</dbReference>
<dbReference type="Pfam" id="PF07729">
    <property type="entry name" value="FCD"/>
    <property type="match status" value="1"/>
</dbReference>
<dbReference type="EMBL" id="JAFBCF010000001">
    <property type="protein sequence ID" value="MBM7800388.1"/>
    <property type="molecule type" value="Genomic_DNA"/>
</dbReference>
<keyword evidence="3" id="KW-0804">Transcription</keyword>
<keyword evidence="2 6" id="KW-0238">DNA-binding</keyword>
<gene>
    <name evidence="6" type="ORF">JOE57_003309</name>
</gene>
<evidence type="ECO:0000256" key="4">
    <source>
        <dbReference type="SAM" id="MobiDB-lite"/>
    </source>
</evidence>
<dbReference type="Proteomes" id="UP000704762">
    <property type="component" value="Unassembled WGS sequence"/>
</dbReference>
<dbReference type="InterPro" id="IPR036390">
    <property type="entry name" value="WH_DNA-bd_sf"/>
</dbReference>
<dbReference type="PANTHER" id="PTHR43537">
    <property type="entry name" value="TRANSCRIPTIONAL REGULATOR, GNTR FAMILY"/>
    <property type="match status" value="1"/>
</dbReference>
<dbReference type="InterPro" id="IPR000524">
    <property type="entry name" value="Tscrpt_reg_HTH_GntR"/>
</dbReference>
<dbReference type="CDD" id="cd07377">
    <property type="entry name" value="WHTH_GntR"/>
    <property type="match status" value="1"/>
</dbReference>
<dbReference type="SUPFAM" id="SSF46785">
    <property type="entry name" value="Winged helix' DNA-binding domain"/>
    <property type="match status" value="1"/>
</dbReference>
<evidence type="ECO:0000313" key="7">
    <source>
        <dbReference type="Proteomes" id="UP000704762"/>
    </source>
</evidence>
<name>A0ABS2RNZ3_9ACTN</name>
<protein>
    <submittedName>
        <fullName evidence="6">DNA-binding FadR family transcriptional regulator</fullName>
    </submittedName>
</protein>
<sequence length="254" mass="27486">MSTAERPLRSEQTSSSLRAQSDPPPLQGGLHGLVIDHLGRQIASGELAAGQQILPEEVGGRLNVSRTVVREALRDLQAKGMVLPRPKTGTRVLGVESWNLLDEQVIGWRVRTSARQQQLRELMDLRSAVEVAAVRGSCRSATPEDVGRLTACCDSMAVALQHDDLHAFTEADIEFHTVLLLASGNLVFRRFIAPFAAVLRARDDLDLLPAPVQSSVVESHRELADAIAAGRPDRAVPVARGLIDHARAEMGLAP</sequence>
<evidence type="ECO:0000259" key="5">
    <source>
        <dbReference type="PROSITE" id="PS50949"/>
    </source>
</evidence>
<keyword evidence="7" id="KW-1185">Reference proteome</keyword>
<dbReference type="GO" id="GO:0003677">
    <property type="term" value="F:DNA binding"/>
    <property type="evidence" value="ECO:0007669"/>
    <property type="project" value="UniProtKB-KW"/>
</dbReference>
<dbReference type="PROSITE" id="PS50949">
    <property type="entry name" value="HTH_GNTR"/>
    <property type="match status" value="1"/>
</dbReference>
<dbReference type="InterPro" id="IPR008920">
    <property type="entry name" value="TF_FadR/GntR_C"/>
</dbReference>
<evidence type="ECO:0000256" key="3">
    <source>
        <dbReference type="ARBA" id="ARBA00023163"/>
    </source>
</evidence>
<dbReference type="InterPro" id="IPR036388">
    <property type="entry name" value="WH-like_DNA-bd_sf"/>
</dbReference>
<dbReference type="Pfam" id="PF00392">
    <property type="entry name" value="GntR"/>
    <property type="match status" value="1"/>
</dbReference>
<keyword evidence="1" id="KW-0805">Transcription regulation</keyword>
<reference evidence="6 7" key="1">
    <citation type="submission" date="2021-01" db="EMBL/GenBank/DDBJ databases">
        <title>Sequencing the genomes of 1000 actinobacteria strains.</title>
        <authorList>
            <person name="Klenk H.-P."/>
        </authorList>
    </citation>
    <scope>NUCLEOTIDE SEQUENCE [LARGE SCALE GENOMIC DNA]</scope>
    <source>
        <strain evidence="6 7">DSM 18662</strain>
    </source>
</reference>
<dbReference type="Gene3D" id="1.10.10.10">
    <property type="entry name" value="Winged helix-like DNA-binding domain superfamily/Winged helix DNA-binding domain"/>
    <property type="match status" value="1"/>
</dbReference>
<dbReference type="SUPFAM" id="SSF48008">
    <property type="entry name" value="GntR ligand-binding domain-like"/>
    <property type="match status" value="1"/>
</dbReference>
<dbReference type="InterPro" id="IPR011711">
    <property type="entry name" value="GntR_C"/>
</dbReference>
<feature type="compositionally biased region" description="Polar residues" evidence="4">
    <location>
        <begin position="10"/>
        <end position="19"/>
    </location>
</feature>
<dbReference type="RefSeq" id="WP_204919704.1">
    <property type="nucleotide sequence ID" value="NZ_BAAAQP010000003.1"/>
</dbReference>
<dbReference type="Gene3D" id="1.20.120.530">
    <property type="entry name" value="GntR ligand-binding domain-like"/>
    <property type="match status" value="1"/>
</dbReference>
<dbReference type="SMART" id="SM00345">
    <property type="entry name" value="HTH_GNTR"/>
    <property type="match status" value="1"/>
</dbReference>
<comment type="caution">
    <text evidence="6">The sequence shown here is derived from an EMBL/GenBank/DDBJ whole genome shotgun (WGS) entry which is preliminary data.</text>
</comment>
<evidence type="ECO:0000313" key="6">
    <source>
        <dbReference type="EMBL" id="MBM7800388.1"/>
    </source>
</evidence>
<organism evidence="6 7">
    <name type="scientific">Microlunatus panaciterrae</name>
    <dbReference type="NCBI Taxonomy" id="400768"/>
    <lineage>
        <taxon>Bacteria</taxon>
        <taxon>Bacillati</taxon>
        <taxon>Actinomycetota</taxon>
        <taxon>Actinomycetes</taxon>
        <taxon>Propionibacteriales</taxon>
        <taxon>Propionibacteriaceae</taxon>
        <taxon>Microlunatus</taxon>
    </lineage>
</organism>